<evidence type="ECO:0000256" key="2">
    <source>
        <dbReference type="SAM" id="MobiDB-lite"/>
    </source>
</evidence>
<evidence type="ECO:0000256" key="1">
    <source>
        <dbReference type="ARBA" id="ARBA00005536"/>
    </source>
</evidence>
<reference evidence="3" key="1">
    <citation type="submission" date="2020-02" db="EMBL/GenBank/DDBJ databases">
        <authorList>
            <person name="Scholz U."/>
            <person name="Mascher M."/>
            <person name="Fiebig A."/>
        </authorList>
    </citation>
    <scope>NUCLEOTIDE SEQUENCE</scope>
</reference>
<accession>A0A7I8K393</accession>
<dbReference type="OrthoDB" id="29853at2759"/>
<dbReference type="Gene3D" id="1.20.1260.60">
    <property type="entry name" value="Vacuolar protein sorting-associated protein Ist1"/>
    <property type="match status" value="1"/>
</dbReference>
<feature type="compositionally biased region" description="Acidic residues" evidence="2">
    <location>
        <begin position="377"/>
        <end position="389"/>
    </location>
</feature>
<dbReference type="FunFam" id="1.20.1260.60:FF:000003">
    <property type="entry name" value="IST1-like protein isoform A"/>
    <property type="match status" value="1"/>
</dbReference>
<sequence length="440" mass="48664">MPSEAKAAAASLRKLMGSGLSLCRVGFNSSKCKTEAKLAVARIKLLRNKREVQVRQMRRDVAMLLEGHQDSTARIRVEHVIREHNIMAANEIIELFCELIVARLPIIAKQRDCPPDLKEGISSLIFAAPRCSDIPELSRLRDVFEKKYGKDFVSAATDLRPESGVNRTLIEKLSVRTPSGEVKLKFMKEIAKEYQIEWDTTESELELLKPPEEPLKGPHSFLSASSMPVKPSMQSVYKDREGTSMRNSSPNAADLRSSNEGKSSMQFKDSASAAQAAMELAEQATAAAQAAAHLARRSSQQGDYVTHLDNILYAQESSQGKTRPSMDSGGSGAGGRHLSDDDEDDVGLDRTKKKIQRRHSCNARAVKRRPEIRFDDSDGLDSGADEEVEEVRRHSEGGRGGCGHPPPDRPPPVAVSRVHPKLPDYEELTARFDALRRSRS</sequence>
<name>A0A7I8K393_SPIIN</name>
<feature type="region of interest" description="Disordered" evidence="2">
    <location>
        <begin position="210"/>
        <end position="270"/>
    </location>
</feature>
<comment type="similarity">
    <text evidence="1">Belongs to the IST1 family.</text>
</comment>
<feature type="region of interest" description="Disordered" evidence="2">
    <location>
        <begin position="316"/>
        <end position="422"/>
    </location>
</feature>
<feature type="compositionally biased region" description="Polar residues" evidence="2">
    <location>
        <begin position="244"/>
        <end position="269"/>
    </location>
</feature>
<dbReference type="InterPro" id="IPR042277">
    <property type="entry name" value="IST1-like"/>
</dbReference>
<dbReference type="PANTHER" id="PTHR12161">
    <property type="entry name" value="IST1 FAMILY MEMBER"/>
    <property type="match status" value="1"/>
</dbReference>
<organism evidence="3 4">
    <name type="scientific">Spirodela intermedia</name>
    <name type="common">Intermediate duckweed</name>
    <dbReference type="NCBI Taxonomy" id="51605"/>
    <lineage>
        <taxon>Eukaryota</taxon>
        <taxon>Viridiplantae</taxon>
        <taxon>Streptophyta</taxon>
        <taxon>Embryophyta</taxon>
        <taxon>Tracheophyta</taxon>
        <taxon>Spermatophyta</taxon>
        <taxon>Magnoliopsida</taxon>
        <taxon>Liliopsida</taxon>
        <taxon>Araceae</taxon>
        <taxon>Lemnoideae</taxon>
        <taxon>Spirodela</taxon>
    </lineage>
</organism>
<gene>
    <name evidence="3" type="ORF">SI8410_02002803</name>
</gene>
<evidence type="ECO:0000313" key="4">
    <source>
        <dbReference type="Proteomes" id="UP000663760"/>
    </source>
</evidence>
<evidence type="ECO:0000313" key="3">
    <source>
        <dbReference type="EMBL" id="CAA7391520.1"/>
    </source>
</evidence>
<proteinExistence type="inferred from homology"/>
<dbReference type="PANTHER" id="PTHR12161:SF55">
    <property type="entry name" value="REGULATOR OF VPS4 ACTIVITY IN THE MVB PATHWAY PROTEIN"/>
    <property type="match status" value="1"/>
</dbReference>
<dbReference type="Pfam" id="PF03398">
    <property type="entry name" value="Ist1"/>
    <property type="match status" value="1"/>
</dbReference>
<dbReference type="InterPro" id="IPR005061">
    <property type="entry name" value="Ist1"/>
</dbReference>
<dbReference type="GO" id="GO:0015031">
    <property type="term" value="P:protein transport"/>
    <property type="evidence" value="ECO:0007669"/>
    <property type="project" value="InterPro"/>
</dbReference>
<feature type="compositionally biased region" description="Pro residues" evidence="2">
    <location>
        <begin position="404"/>
        <end position="413"/>
    </location>
</feature>
<protein>
    <submittedName>
        <fullName evidence="3">Uncharacterized protein</fullName>
    </submittedName>
</protein>
<dbReference type="AlphaFoldDB" id="A0A7I8K393"/>
<dbReference type="EMBL" id="LR746265">
    <property type="protein sequence ID" value="CAA7391520.1"/>
    <property type="molecule type" value="Genomic_DNA"/>
</dbReference>
<feature type="compositionally biased region" description="Basic residues" evidence="2">
    <location>
        <begin position="351"/>
        <end position="367"/>
    </location>
</feature>
<dbReference type="Proteomes" id="UP000663760">
    <property type="component" value="Chromosome 2"/>
</dbReference>
<keyword evidence="4" id="KW-1185">Reference proteome</keyword>